<dbReference type="InterPro" id="IPR010139">
    <property type="entry name" value="Imidazole-glycPsynth_HisH"/>
</dbReference>
<proteinExistence type="predicted"/>
<dbReference type="SUPFAM" id="SSF52317">
    <property type="entry name" value="Class I glutamine amidotransferase-like"/>
    <property type="match status" value="1"/>
</dbReference>
<dbReference type="PANTHER" id="PTHR42701:SF1">
    <property type="entry name" value="IMIDAZOLE GLYCEROL PHOSPHATE SYNTHASE SUBUNIT HISH"/>
    <property type="match status" value="1"/>
</dbReference>
<evidence type="ECO:0000256" key="4">
    <source>
        <dbReference type="ARBA" id="ARBA00030129"/>
    </source>
</evidence>
<reference evidence="7 8" key="1">
    <citation type="submission" date="2013-08" db="EMBL/GenBank/DDBJ databases">
        <authorList>
            <person name="Weinstock G."/>
            <person name="Sodergren E."/>
            <person name="Wylie T."/>
            <person name="Fulton L."/>
            <person name="Fulton R."/>
            <person name="Fronick C."/>
            <person name="O'Laughlin M."/>
            <person name="Godfrey J."/>
            <person name="Miner T."/>
            <person name="Herter B."/>
            <person name="Appelbaum E."/>
            <person name="Cordes M."/>
            <person name="Lek S."/>
            <person name="Wollam A."/>
            <person name="Pepin K.H."/>
            <person name="Palsikar V.B."/>
            <person name="Mitreva M."/>
            <person name="Wilson R.K."/>
        </authorList>
    </citation>
    <scope>NUCLEOTIDE SEQUENCE [LARGE SCALE GENOMIC DNA]</scope>
    <source>
        <strain evidence="7 8">F0184</strain>
    </source>
</reference>
<evidence type="ECO:0000256" key="2">
    <source>
        <dbReference type="ARBA" id="ARBA00022962"/>
    </source>
</evidence>
<evidence type="ECO:0000256" key="6">
    <source>
        <dbReference type="ARBA" id="ARBA00032399"/>
    </source>
</evidence>
<dbReference type="EMBL" id="AXZG01000006">
    <property type="protein sequence ID" value="ERT67722.1"/>
    <property type="molecule type" value="Genomic_DNA"/>
</dbReference>
<evidence type="ECO:0000256" key="5">
    <source>
        <dbReference type="ARBA" id="ARBA00031411"/>
    </source>
</evidence>
<keyword evidence="7" id="KW-0808">Transferase</keyword>
<comment type="caution">
    <text evidence="7">The sequence shown here is derived from an EMBL/GenBank/DDBJ whole genome shotgun (WGS) entry which is preliminary data.</text>
</comment>
<dbReference type="PANTHER" id="PTHR42701">
    <property type="entry name" value="IMIDAZOLE GLYCEROL PHOSPHATE SYNTHASE SUBUNIT HISH"/>
    <property type="match status" value="1"/>
</dbReference>
<dbReference type="AlphaFoldDB" id="U7V7R2"/>
<protein>
    <recommendedName>
        <fullName evidence="1">Imidazole glycerol phosphate synthase subunit HisH</fullName>
    </recommendedName>
    <alternativeName>
        <fullName evidence="4">IGP synthase glutaminase subunit</fullName>
    </alternativeName>
    <alternativeName>
        <fullName evidence="5">IGP synthase subunit HisH</fullName>
    </alternativeName>
    <alternativeName>
        <fullName evidence="6">ImGP synthase subunit HisH</fullName>
    </alternativeName>
</protein>
<evidence type="ECO:0000256" key="1">
    <source>
        <dbReference type="ARBA" id="ARBA00016320"/>
    </source>
</evidence>
<accession>U7V7R2</accession>
<evidence type="ECO:0000313" key="7">
    <source>
        <dbReference type="EMBL" id="ERT67722.1"/>
    </source>
</evidence>
<dbReference type="HOGENOM" id="CLU_071837_1_0_11"/>
<dbReference type="GO" id="GO:0000105">
    <property type="term" value="P:L-histidine biosynthetic process"/>
    <property type="evidence" value="ECO:0007669"/>
    <property type="project" value="InterPro"/>
</dbReference>
<dbReference type="Gene3D" id="3.40.50.880">
    <property type="match status" value="1"/>
</dbReference>
<sequence>MMAQEQPVVAILGEPGTFGELAQALGRAGAQVLVTKTSNELLDADGMIIPGHTSSIETYRTVQSFDAERVVGRRVAGGRPVLFAGAAFGMLFETMDDTTPAGTVEVKGMGEWPGHTCKLAAAGAPLGVQQLVPAQESSLLHNLPGALRYKAEDGVLRWEFEQNIDYMRAPAVSWTQTTPPYIAAVENGPLTAVQFCPIASGEPGEEFMRRWVASLPVTGRMSVVAENNVEEN</sequence>
<gene>
    <name evidence="7" type="ORF">HMPREF0742_00067</name>
</gene>
<dbReference type="PATRIC" id="fig|888019.4.peg.49"/>
<keyword evidence="2 7" id="KW-0315">Glutamine amidotransferase</keyword>
<evidence type="ECO:0000256" key="3">
    <source>
        <dbReference type="ARBA" id="ARBA00025299"/>
    </source>
</evidence>
<dbReference type="Proteomes" id="UP000017174">
    <property type="component" value="Unassembled WGS sequence"/>
</dbReference>
<organism evidence="7 8">
    <name type="scientific">Rothia aeria F0184</name>
    <dbReference type="NCBI Taxonomy" id="888019"/>
    <lineage>
        <taxon>Bacteria</taxon>
        <taxon>Bacillati</taxon>
        <taxon>Actinomycetota</taxon>
        <taxon>Actinomycetes</taxon>
        <taxon>Micrococcales</taxon>
        <taxon>Micrococcaceae</taxon>
        <taxon>Rothia</taxon>
    </lineage>
</organism>
<dbReference type="InterPro" id="IPR029062">
    <property type="entry name" value="Class_I_gatase-like"/>
</dbReference>
<evidence type="ECO:0000313" key="8">
    <source>
        <dbReference type="Proteomes" id="UP000017174"/>
    </source>
</evidence>
<comment type="function">
    <text evidence="3">IGPS catalyzes the conversion of PRFAR and glutamine to IGP, AICAR and glutamate. The HisH subunit catalyzes the hydrolysis of glutamine to glutamate and ammonia as part of the synthesis of IGP and AICAR. The resulting ammonia molecule is channeled to the active site of HisF.</text>
</comment>
<name>U7V7R2_9MICC</name>
<dbReference type="GO" id="GO:0000107">
    <property type="term" value="F:imidazoleglycerol-phosphate synthase activity"/>
    <property type="evidence" value="ECO:0007669"/>
    <property type="project" value="TreeGrafter"/>
</dbReference>